<protein>
    <submittedName>
        <fullName evidence="2">Uncharacterized protein</fullName>
    </submittedName>
</protein>
<feature type="compositionally biased region" description="Basic and acidic residues" evidence="1">
    <location>
        <begin position="8"/>
        <end position="20"/>
    </location>
</feature>
<reference evidence="2" key="1">
    <citation type="submission" date="2014-09" db="EMBL/GenBank/DDBJ databases">
        <authorList>
            <person name="Magalhaes I.L.F."/>
            <person name="Oliveira U."/>
            <person name="Santos F.R."/>
            <person name="Vidigal T.H.D.A."/>
            <person name="Brescovit A.D."/>
            <person name="Santos A.J."/>
        </authorList>
    </citation>
    <scope>NUCLEOTIDE SEQUENCE</scope>
    <source>
        <tissue evidence="2">Shoot tissue taken approximately 20 cm above the soil surface</tissue>
    </source>
</reference>
<evidence type="ECO:0000256" key="1">
    <source>
        <dbReference type="SAM" id="MobiDB-lite"/>
    </source>
</evidence>
<organism evidence="2">
    <name type="scientific">Arundo donax</name>
    <name type="common">Giant reed</name>
    <name type="synonym">Donax arundinaceus</name>
    <dbReference type="NCBI Taxonomy" id="35708"/>
    <lineage>
        <taxon>Eukaryota</taxon>
        <taxon>Viridiplantae</taxon>
        <taxon>Streptophyta</taxon>
        <taxon>Embryophyta</taxon>
        <taxon>Tracheophyta</taxon>
        <taxon>Spermatophyta</taxon>
        <taxon>Magnoliopsida</taxon>
        <taxon>Liliopsida</taxon>
        <taxon>Poales</taxon>
        <taxon>Poaceae</taxon>
        <taxon>PACMAD clade</taxon>
        <taxon>Arundinoideae</taxon>
        <taxon>Arundineae</taxon>
        <taxon>Arundo</taxon>
    </lineage>
</organism>
<reference evidence="2" key="2">
    <citation type="journal article" date="2015" name="Data Brief">
        <title>Shoot transcriptome of the giant reed, Arundo donax.</title>
        <authorList>
            <person name="Barrero R.A."/>
            <person name="Guerrero F.D."/>
            <person name="Moolhuijzen P."/>
            <person name="Goolsby J.A."/>
            <person name="Tidwell J."/>
            <person name="Bellgard S.E."/>
            <person name="Bellgard M.I."/>
        </authorList>
    </citation>
    <scope>NUCLEOTIDE SEQUENCE</scope>
    <source>
        <tissue evidence="2">Shoot tissue taken approximately 20 cm above the soil surface</tissue>
    </source>
</reference>
<sequence>MGEGNGTMRDEIAENLKGDDGGTGPGHTKSGDYLDKESLFPAATGGNNCLPLRFDDAPQKSRERSAAKVEGSSGEPPPPR</sequence>
<dbReference type="EMBL" id="GBRH01236632">
    <property type="protein sequence ID" value="JAD61263.1"/>
    <property type="molecule type" value="Transcribed_RNA"/>
</dbReference>
<feature type="compositionally biased region" description="Basic and acidic residues" evidence="1">
    <location>
        <begin position="29"/>
        <end position="38"/>
    </location>
</feature>
<proteinExistence type="predicted"/>
<evidence type="ECO:0000313" key="2">
    <source>
        <dbReference type="EMBL" id="JAD61263.1"/>
    </source>
</evidence>
<feature type="compositionally biased region" description="Basic and acidic residues" evidence="1">
    <location>
        <begin position="53"/>
        <end position="67"/>
    </location>
</feature>
<feature type="region of interest" description="Disordered" evidence="1">
    <location>
        <begin position="1"/>
        <end position="80"/>
    </location>
</feature>
<name>A0A0A9BGI5_ARUDO</name>
<accession>A0A0A9BGI5</accession>
<dbReference type="AlphaFoldDB" id="A0A0A9BGI5"/>